<dbReference type="AlphaFoldDB" id="A0A9F2WIF5"/>
<dbReference type="SUPFAM" id="SSF57302">
    <property type="entry name" value="Snake toxin-like"/>
    <property type="match status" value="1"/>
</dbReference>
<dbReference type="InterPro" id="IPR016054">
    <property type="entry name" value="LY6_UPA_recep-like"/>
</dbReference>
<dbReference type="GO" id="GO:0019834">
    <property type="term" value="F:phospholipase A2 inhibitor activity"/>
    <property type="evidence" value="ECO:0007669"/>
    <property type="project" value="UniProtKB-KW"/>
</dbReference>
<dbReference type="GeneID" id="103065631"/>
<dbReference type="InterPro" id="IPR045860">
    <property type="entry name" value="Snake_toxin-like_sf"/>
</dbReference>
<proteinExistence type="inferred from homology"/>
<feature type="signal peptide" evidence="6">
    <location>
        <begin position="1"/>
        <end position="19"/>
    </location>
</feature>
<comment type="similarity">
    <text evidence="2">Belongs to the CNF-like-inhibitor family.</text>
</comment>
<comment type="subcellular location">
    <subcellularLocation>
        <location evidence="1">Secreted</location>
    </subcellularLocation>
</comment>
<sequence length="113" mass="12661">MKSLQTICLLFIFIARGTSHKCRVCHDFGDDCEGYPEECPSPEDKCGTVLIDISVGPVSFRGIHKNCFSSSICKLGRLDIHVWDGMYVRGKTNCCDNDQCEDQPLPGRFVQEV</sequence>
<evidence type="ECO:0000313" key="9">
    <source>
        <dbReference type="RefSeq" id="XP_007445269.2"/>
    </source>
</evidence>
<keyword evidence="5" id="KW-1015">Disulfide bond</keyword>
<organism evidence="8 9">
    <name type="scientific">Python bivittatus</name>
    <name type="common">Burmese python</name>
    <name type="synonym">Python molurus bivittatus</name>
    <dbReference type="NCBI Taxonomy" id="176946"/>
    <lineage>
        <taxon>Eukaryota</taxon>
        <taxon>Metazoa</taxon>
        <taxon>Chordata</taxon>
        <taxon>Craniata</taxon>
        <taxon>Vertebrata</taxon>
        <taxon>Euteleostomi</taxon>
        <taxon>Lepidosauria</taxon>
        <taxon>Squamata</taxon>
        <taxon>Bifurcata</taxon>
        <taxon>Unidentata</taxon>
        <taxon>Episquamata</taxon>
        <taxon>Toxicofera</taxon>
        <taxon>Serpentes</taxon>
        <taxon>Henophidia</taxon>
        <taxon>Pythonidae</taxon>
        <taxon>Python</taxon>
    </lineage>
</organism>
<dbReference type="OrthoDB" id="9050086at2759"/>
<dbReference type="KEGG" id="pbi:103065631"/>
<evidence type="ECO:0000313" key="8">
    <source>
        <dbReference type="Proteomes" id="UP000695026"/>
    </source>
</evidence>
<dbReference type="InterPro" id="IPR050918">
    <property type="entry name" value="CNF-like_PLA2_Inhibitor"/>
</dbReference>
<evidence type="ECO:0000256" key="5">
    <source>
        <dbReference type="ARBA" id="ARBA00023157"/>
    </source>
</evidence>
<keyword evidence="6" id="KW-0732">Signal</keyword>
<evidence type="ECO:0000259" key="7">
    <source>
        <dbReference type="SMART" id="SM00134"/>
    </source>
</evidence>
<keyword evidence="3" id="KW-0964">Secreted</keyword>
<dbReference type="PANTHER" id="PTHR20914">
    <property type="entry name" value="LY6/PLAUR DOMAIN-CONTAINING PROTEIN 8"/>
    <property type="match status" value="1"/>
</dbReference>
<accession>A0A9F2WIF5</accession>
<evidence type="ECO:0000256" key="6">
    <source>
        <dbReference type="SAM" id="SignalP"/>
    </source>
</evidence>
<dbReference type="Gene3D" id="2.10.60.10">
    <property type="entry name" value="CD59"/>
    <property type="match status" value="1"/>
</dbReference>
<evidence type="ECO:0000256" key="4">
    <source>
        <dbReference type="ARBA" id="ARBA00023005"/>
    </source>
</evidence>
<dbReference type="PANTHER" id="PTHR20914:SF30">
    <property type="entry name" value="LY6_PLAUR DOMAIN CONTAINING 9"/>
    <property type="match status" value="1"/>
</dbReference>
<dbReference type="Proteomes" id="UP000695026">
    <property type="component" value="Unplaced"/>
</dbReference>
<evidence type="ECO:0000256" key="3">
    <source>
        <dbReference type="ARBA" id="ARBA00022525"/>
    </source>
</evidence>
<dbReference type="Pfam" id="PF02988">
    <property type="entry name" value="PLA2_inh"/>
    <property type="match status" value="1"/>
</dbReference>
<dbReference type="RefSeq" id="XP_007445269.2">
    <property type="nucleotide sequence ID" value="XM_007445207.2"/>
</dbReference>
<name>A0A9F2WIF5_PYTBI</name>
<protein>
    <submittedName>
        <fullName evidence="9">Phospholipase A2 inhibitor LNF2-like</fullName>
    </submittedName>
</protein>
<gene>
    <name evidence="9" type="primary">LOC103065631</name>
</gene>
<feature type="domain" description="UPAR/Ly6" evidence="7">
    <location>
        <begin position="20"/>
        <end position="111"/>
    </location>
</feature>
<dbReference type="InterPro" id="IPR004126">
    <property type="entry name" value="PLipase_A2_inh_N"/>
</dbReference>
<evidence type="ECO:0000256" key="2">
    <source>
        <dbReference type="ARBA" id="ARBA00006570"/>
    </source>
</evidence>
<dbReference type="SMART" id="SM00134">
    <property type="entry name" value="LU"/>
    <property type="match status" value="1"/>
</dbReference>
<reference evidence="9" key="1">
    <citation type="submission" date="2025-08" db="UniProtKB">
        <authorList>
            <consortium name="RefSeq"/>
        </authorList>
    </citation>
    <scope>IDENTIFICATION</scope>
    <source>
        <tissue evidence="9">Liver</tissue>
    </source>
</reference>
<evidence type="ECO:0000256" key="1">
    <source>
        <dbReference type="ARBA" id="ARBA00004613"/>
    </source>
</evidence>
<keyword evidence="8" id="KW-1185">Reference proteome</keyword>
<dbReference type="GO" id="GO:0005576">
    <property type="term" value="C:extracellular region"/>
    <property type="evidence" value="ECO:0007669"/>
    <property type="project" value="UniProtKB-SubCell"/>
</dbReference>
<feature type="chain" id="PRO_5039903245" evidence="6">
    <location>
        <begin position="20"/>
        <end position="113"/>
    </location>
</feature>
<keyword evidence="4 9" id="KW-0593">Phospholipase A2 inhibitor</keyword>